<dbReference type="AlphaFoldDB" id="A0A1L7ADX2"/>
<keyword evidence="1" id="KW-0560">Oxidoreductase</keyword>
<dbReference type="InterPro" id="IPR041694">
    <property type="entry name" value="ADH_N_2"/>
</dbReference>
<dbReference type="CDD" id="cd05288">
    <property type="entry name" value="PGDH"/>
    <property type="match status" value="1"/>
</dbReference>
<dbReference type="InterPro" id="IPR020843">
    <property type="entry name" value="ER"/>
</dbReference>
<dbReference type="KEGG" id="rgi:RGI145_07365"/>
<dbReference type="InterPro" id="IPR011032">
    <property type="entry name" value="GroES-like_sf"/>
</dbReference>
<reference evidence="3 4" key="1">
    <citation type="submission" date="2016-05" db="EMBL/GenBank/DDBJ databases">
        <title>Complete Genome and Methylome Analysis of Psychrotrophic Bacterial Isolates from Antarctic Lake Untersee.</title>
        <authorList>
            <person name="Fomenkov A."/>
            <person name="Akimov V.N."/>
            <person name="Vasilyeva L.V."/>
            <person name="Andersen D."/>
            <person name="Vincze T."/>
            <person name="Roberts R.J."/>
        </authorList>
    </citation>
    <scope>NUCLEOTIDE SEQUENCE [LARGE SCALE GENOMIC DNA]</scope>
    <source>
        <strain evidence="3 4">U14-5</strain>
    </source>
</reference>
<dbReference type="SUPFAM" id="SSF50129">
    <property type="entry name" value="GroES-like"/>
    <property type="match status" value="1"/>
</dbReference>
<feature type="domain" description="Enoyl reductase (ER)" evidence="2">
    <location>
        <begin position="20"/>
        <end position="328"/>
    </location>
</feature>
<dbReference type="Proteomes" id="UP000185494">
    <property type="component" value="Chromosome 1"/>
</dbReference>
<protein>
    <submittedName>
        <fullName evidence="3">NADP-dependent oxidoreductase</fullName>
    </submittedName>
</protein>
<proteinExistence type="predicted"/>
<dbReference type="PANTHER" id="PTHR43205">
    <property type="entry name" value="PROSTAGLANDIN REDUCTASE"/>
    <property type="match status" value="1"/>
</dbReference>
<name>A0A1L7ADX2_9PROT</name>
<dbReference type="eggNOG" id="COG2130">
    <property type="taxonomic scope" value="Bacteria"/>
</dbReference>
<dbReference type="SUPFAM" id="SSF51735">
    <property type="entry name" value="NAD(P)-binding Rossmann-fold domains"/>
    <property type="match status" value="1"/>
</dbReference>
<dbReference type="PANTHER" id="PTHR43205:SF7">
    <property type="entry name" value="PROSTAGLANDIN REDUCTASE 1"/>
    <property type="match status" value="1"/>
</dbReference>
<dbReference type="FunFam" id="3.40.50.720:FF:000121">
    <property type="entry name" value="Prostaglandin reductase 2"/>
    <property type="match status" value="1"/>
</dbReference>
<dbReference type="Gene3D" id="3.90.180.10">
    <property type="entry name" value="Medium-chain alcohol dehydrogenases, catalytic domain"/>
    <property type="match status" value="1"/>
</dbReference>
<dbReference type="InterPro" id="IPR013149">
    <property type="entry name" value="ADH-like_C"/>
</dbReference>
<dbReference type="Pfam" id="PF00107">
    <property type="entry name" value="ADH_zinc_N"/>
    <property type="match status" value="1"/>
</dbReference>
<evidence type="ECO:0000259" key="2">
    <source>
        <dbReference type="SMART" id="SM00829"/>
    </source>
</evidence>
<dbReference type="SMART" id="SM00829">
    <property type="entry name" value="PKS_ER"/>
    <property type="match status" value="1"/>
</dbReference>
<dbReference type="EMBL" id="CP015583">
    <property type="protein sequence ID" value="APT56941.1"/>
    <property type="molecule type" value="Genomic_DNA"/>
</dbReference>
<dbReference type="GO" id="GO:0016628">
    <property type="term" value="F:oxidoreductase activity, acting on the CH-CH group of donors, NAD or NADP as acceptor"/>
    <property type="evidence" value="ECO:0007669"/>
    <property type="project" value="InterPro"/>
</dbReference>
<accession>A0A1L7ADX2</accession>
<gene>
    <name evidence="3" type="ORF">RGI145_07365</name>
</gene>
<evidence type="ECO:0000313" key="3">
    <source>
        <dbReference type="EMBL" id="APT56941.1"/>
    </source>
</evidence>
<dbReference type="Pfam" id="PF16884">
    <property type="entry name" value="ADH_N_2"/>
    <property type="match status" value="1"/>
</dbReference>
<evidence type="ECO:0000313" key="4">
    <source>
        <dbReference type="Proteomes" id="UP000185494"/>
    </source>
</evidence>
<dbReference type="STRING" id="257708.RGI145_07365"/>
<dbReference type="Gene3D" id="3.40.50.720">
    <property type="entry name" value="NAD(P)-binding Rossmann-like Domain"/>
    <property type="match status" value="1"/>
</dbReference>
<organism evidence="3 4">
    <name type="scientific">Roseomonas gilardii</name>
    <dbReference type="NCBI Taxonomy" id="257708"/>
    <lineage>
        <taxon>Bacteria</taxon>
        <taxon>Pseudomonadati</taxon>
        <taxon>Pseudomonadota</taxon>
        <taxon>Alphaproteobacteria</taxon>
        <taxon>Acetobacterales</taxon>
        <taxon>Roseomonadaceae</taxon>
        <taxon>Roseomonas</taxon>
    </lineage>
</organism>
<sequence length="331" mass="34929">MPETNPMIRLAKRPTGTPTGEHLVYEEAPVPQPAPGEVLVRNRFLSLDPYMRGRMNDTKSYAPPVALGAVMEGQSVGQVVSGPGFEPGTWVLGGRGWQHYCSVPPHLLTPVDAEAAPPSAYLGVLGMPGTTAWVGCTEIAPVRPGETFVVAAASGAVGAVAGQIAKHMGARVVGIAGGAEKCAYVRDELGFDACVDHRGDGFPAALAEACPRGIDVYFENVGGAVQRAVWPLLNPFGRVAMCGMVAEYNDGSPAPGPNLMSAVRNKLSIRGFIVGDHPRQFPVWRETGARWLREGALKYREDVVHGLREAPGAFAGLLAGKNFGKLVVALD</sequence>
<dbReference type="RefSeq" id="WP_075797856.1">
    <property type="nucleotide sequence ID" value="NZ_CP015583.1"/>
</dbReference>
<dbReference type="InterPro" id="IPR045010">
    <property type="entry name" value="MDR_fam"/>
</dbReference>
<dbReference type="InterPro" id="IPR036291">
    <property type="entry name" value="NAD(P)-bd_dom_sf"/>
</dbReference>
<evidence type="ECO:0000256" key="1">
    <source>
        <dbReference type="ARBA" id="ARBA00023002"/>
    </source>
</evidence>